<accession>D6WNI2</accession>
<reference evidence="1 2" key="1">
    <citation type="journal article" date="2008" name="Nature">
        <title>The genome of the model beetle and pest Tribolium castaneum.</title>
        <authorList>
            <consortium name="Tribolium Genome Sequencing Consortium"/>
            <person name="Richards S."/>
            <person name="Gibbs R.A."/>
            <person name="Weinstock G.M."/>
            <person name="Brown S.J."/>
            <person name="Denell R."/>
            <person name="Beeman R.W."/>
            <person name="Gibbs R."/>
            <person name="Beeman R.W."/>
            <person name="Brown S.J."/>
            <person name="Bucher G."/>
            <person name="Friedrich M."/>
            <person name="Grimmelikhuijzen C.J."/>
            <person name="Klingler M."/>
            <person name="Lorenzen M."/>
            <person name="Richards S."/>
            <person name="Roth S."/>
            <person name="Schroder R."/>
            <person name="Tautz D."/>
            <person name="Zdobnov E.M."/>
            <person name="Muzny D."/>
            <person name="Gibbs R.A."/>
            <person name="Weinstock G.M."/>
            <person name="Attaway T."/>
            <person name="Bell S."/>
            <person name="Buhay C.J."/>
            <person name="Chandrabose M.N."/>
            <person name="Chavez D."/>
            <person name="Clerk-Blankenburg K.P."/>
            <person name="Cree A."/>
            <person name="Dao M."/>
            <person name="Davis C."/>
            <person name="Chacko J."/>
            <person name="Dinh H."/>
            <person name="Dugan-Rocha S."/>
            <person name="Fowler G."/>
            <person name="Garner T.T."/>
            <person name="Garnes J."/>
            <person name="Gnirke A."/>
            <person name="Hawes A."/>
            <person name="Hernandez J."/>
            <person name="Hines S."/>
            <person name="Holder M."/>
            <person name="Hume J."/>
            <person name="Jhangiani S.N."/>
            <person name="Joshi V."/>
            <person name="Khan Z.M."/>
            <person name="Jackson L."/>
            <person name="Kovar C."/>
            <person name="Kowis A."/>
            <person name="Lee S."/>
            <person name="Lewis L.R."/>
            <person name="Margolis J."/>
            <person name="Morgan M."/>
            <person name="Nazareth L.V."/>
            <person name="Nguyen N."/>
            <person name="Okwuonu G."/>
            <person name="Parker D."/>
            <person name="Richards S."/>
            <person name="Ruiz S.J."/>
            <person name="Santibanez J."/>
            <person name="Savard J."/>
            <person name="Scherer S.E."/>
            <person name="Schneider B."/>
            <person name="Sodergren E."/>
            <person name="Tautz D."/>
            <person name="Vattahil S."/>
            <person name="Villasana D."/>
            <person name="White C.S."/>
            <person name="Wright R."/>
            <person name="Park Y."/>
            <person name="Beeman R.W."/>
            <person name="Lord J."/>
            <person name="Oppert B."/>
            <person name="Lorenzen M."/>
            <person name="Brown S."/>
            <person name="Wang L."/>
            <person name="Savard J."/>
            <person name="Tautz D."/>
            <person name="Richards S."/>
            <person name="Weinstock G."/>
            <person name="Gibbs R.A."/>
            <person name="Liu Y."/>
            <person name="Worley K."/>
            <person name="Weinstock G."/>
            <person name="Elsik C.G."/>
            <person name="Reese J.T."/>
            <person name="Elhaik E."/>
            <person name="Landan G."/>
            <person name="Graur D."/>
            <person name="Arensburger P."/>
            <person name="Atkinson P."/>
            <person name="Beeman R.W."/>
            <person name="Beidler J."/>
            <person name="Brown S.J."/>
            <person name="Demuth J.P."/>
            <person name="Drury D.W."/>
            <person name="Du Y.Z."/>
            <person name="Fujiwara H."/>
            <person name="Lorenzen M."/>
            <person name="Maselli V."/>
            <person name="Osanai M."/>
            <person name="Park Y."/>
            <person name="Robertson H.M."/>
            <person name="Tu Z."/>
            <person name="Wang J.J."/>
            <person name="Wang S."/>
            <person name="Richards S."/>
            <person name="Song H."/>
            <person name="Zhang L."/>
            <person name="Sodergren E."/>
            <person name="Werner D."/>
            <person name="Stanke M."/>
            <person name="Morgenstern B."/>
            <person name="Solovyev V."/>
            <person name="Kosarev P."/>
            <person name="Brown G."/>
            <person name="Chen H.C."/>
            <person name="Ermolaeva O."/>
            <person name="Hlavina W."/>
            <person name="Kapustin Y."/>
            <person name="Kiryutin B."/>
            <person name="Kitts P."/>
            <person name="Maglott D."/>
            <person name="Pruitt K."/>
            <person name="Sapojnikov V."/>
            <person name="Souvorov A."/>
            <person name="Mackey A.J."/>
            <person name="Waterhouse R.M."/>
            <person name="Wyder S."/>
            <person name="Zdobnov E.M."/>
            <person name="Zdobnov E.M."/>
            <person name="Wyder S."/>
            <person name="Kriventseva E.V."/>
            <person name="Kadowaki T."/>
            <person name="Bork P."/>
            <person name="Aranda M."/>
            <person name="Bao R."/>
            <person name="Beermann A."/>
            <person name="Berns N."/>
            <person name="Bolognesi R."/>
            <person name="Bonneton F."/>
            <person name="Bopp D."/>
            <person name="Brown S.J."/>
            <person name="Bucher G."/>
            <person name="Butts T."/>
            <person name="Chaumot A."/>
            <person name="Denell R.E."/>
            <person name="Ferrier D.E."/>
            <person name="Friedrich M."/>
            <person name="Gordon C.M."/>
            <person name="Jindra M."/>
            <person name="Klingler M."/>
            <person name="Lan Q."/>
            <person name="Lattorff H.M."/>
            <person name="Laudet V."/>
            <person name="von Levetsow C."/>
            <person name="Liu Z."/>
            <person name="Lutz R."/>
            <person name="Lynch J.A."/>
            <person name="da Fonseca R.N."/>
            <person name="Posnien N."/>
            <person name="Reuter R."/>
            <person name="Roth S."/>
            <person name="Savard J."/>
            <person name="Schinko J.B."/>
            <person name="Schmitt C."/>
            <person name="Schoppmeier M."/>
            <person name="Schroder R."/>
            <person name="Shippy T.D."/>
            <person name="Simonnet F."/>
            <person name="Marques-Souza H."/>
            <person name="Tautz D."/>
            <person name="Tomoyasu Y."/>
            <person name="Trauner J."/>
            <person name="Van der Zee M."/>
            <person name="Vervoort M."/>
            <person name="Wittkopp N."/>
            <person name="Wimmer E.A."/>
            <person name="Yang X."/>
            <person name="Jones A.K."/>
            <person name="Sattelle D.B."/>
            <person name="Ebert P.R."/>
            <person name="Nelson D."/>
            <person name="Scott J.G."/>
            <person name="Beeman R.W."/>
            <person name="Muthukrishnan S."/>
            <person name="Kramer K.J."/>
            <person name="Arakane Y."/>
            <person name="Beeman R.W."/>
            <person name="Zhu Q."/>
            <person name="Hogenkamp D."/>
            <person name="Dixit R."/>
            <person name="Oppert B."/>
            <person name="Jiang H."/>
            <person name="Zou Z."/>
            <person name="Marshall J."/>
            <person name="Elpidina E."/>
            <person name="Vinokurov K."/>
            <person name="Oppert C."/>
            <person name="Zou Z."/>
            <person name="Evans J."/>
            <person name="Lu Z."/>
            <person name="Zhao P."/>
            <person name="Sumathipala N."/>
            <person name="Altincicek B."/>
            <person name="Vilcinskas A."/>
            <person name="Williams M."/>
            <person name="Hultmark D."/>
            <person name="Hetru C."/>
            <person name="Jiang H."/>
            <person name="Grimmelikhuijzen C.J."/>
            <person name="Hauser F."/>
            <person name="Cazzamali G."/>
            <person name="Williamson M."/>
            <person name="Park Y."/>
            <person name="Li B."/>
            <person name="Tanaka Y."/>
            <person name="Predel R."/>
            <person name="Neupert S."/>
            <person name="Schachtner J."/>
            <person name="Verleyen P."/>
            <person name="Raible F."/>
            <person name="Bork P."/>
            <person name="Friedrich M."/>
            <person name="Walden K.K."/>
            <person name="Robertson H.M."/>
            <person name="Angeli S."/>
            <person name="Foret S."/>
            <person name="Bucher G."/>
            <person name="Schuetz S."/>
            <person name="Maleszka R."/>
            <person name="Wimmer E.A."/>
            <person name="Beeman R.W."/>
            <person name="Lorenzen M."/>
            <person name="Tomoyasu Y."/>
            <person name="Miller S.C."/>
            <person name="Grossmann D."/>
            <person name="Bucher G."/>
        </authorList>
    </citation>
    <scope>NUCLEOTIDE SEQUENCE [LARGE SCALE GENOMIC DNA]</scope>
    <source>
        <strain evidence="1 2">Georgia GA2</strain>
    </source>
</reference>
<sequence>MHFLHFAACGPTSCEIRTRLCPRAAAVTLYPCHSQSAHYKTAVRAPTDVITAMMSSRSIPLALPLRRPCSPHQQLLRHCYAVIVVTSDATTTAGADERRLSLLTSIFDAPKAGTTTGFIYAADAVGFGFYRYERDVPADSKLRGF</sequence>
<evidence type="ECO:0000313" key="1">
    <source>
        <dbReference type="EMBL" id="EFA04372.1"/>
    </source>
</evidence>
<dbReference type="AlphaFoldDB" id="D6WNI2"/>
<dbReference type="HOGENOM" id="CLU_1789351_0_0_1"/>
<dbReference type="InParanoid" id="D6WNI2"/>
<keyword evidence="2" id="KW-1185">Reference proteome</keyword>
<proteinExistence type="predicted"/>
<reference evidence="1 2" key="2">
    <citation type="journal article" date="2010" name="Nucleic Acids Res.">
        <title>BeetleBase in 2010: revisions to provide comprehensive genomic information for Tribolium castaneum.</title>
        <authorList>
            <person name="Kim H.S."/>
            <person name="Murphy T."/>
            <person name="Xia J."/>
            <person name="Caragea D."/>
            <person name="Park Y."/>
            <person name="Beeman R.W."/>
            <person name="Lorenzen M.D."/>
            <person name="Butcher S."/>
            <person name="Manak J.R."/>
            <person name="Brown S.J."/>
        </authorList>
    </citation>
    <scope>GENOME REANNOTATION</scope>
    <source>
        <strain evidence="1 2">Georgia GA2</strain>
    </source>
</reference>
<dbReference type="Proteomes" id="UP000007266">
    <property type="component" value="Linkage group 5"/>
</dbReference>
<name>D6WNI2_TRICA</name>
<gene>
    <name evidence="1" type="primary">GLEAN_14670</name>
    <name evidence="1" type="ORF">TcasGA2_TC014670</name>
</gene>
<organism evidence="1 2">
    <name type="scientific">Tribolium castaneum</name>
    <name type="common">Red flour beetle</name>
    <dbReference type="NCBI Taxonomy" id="7070"/>
    <lineage>
        <taxon>Eukaryota</taxon>
        <taxon>Metazoa</taxon>
        <taxon>Ecdysozoa</taxon>
        <taxon>Arthropoda</taxon>
        <taxon>Hexapoda</taxon>
        <taxon>Insecta</taxon>
        <taxon>Pterygota</taxon>
        <taxon>Neoptera</taxon>
        <taxon>Endopterygota</taxon>
        <taxon>Coleoptera</taxon>
        <taxon>Polyphaga</taxon>
        <taxon>Cucujiformia</taxon>
        <taxon>Tenebrionidae</taxon>
        <taxon>Tenebrionidae incertae sedis</taxon>
        <taxon>Tribolium</taxon>
    </lineage>
</organism>
<protein>
    <submittedName>
        <fullName evidence="1">Uncharacterized protein</fullName>
    </submittedName>
</protein>
<evidence type="ECO:0000313" key="2">
    <source>
        <dbReference type="Proteomes" id="UP000007266"/>
    </source>
</evidence>
<dbReference type="EMBL" id="KQ971343">
    <property type="protein sequence ID" value="EFA04372.1"/>
    <property type="molecule type" value="Genomic_DNA"/>
</dbReference>